<dbReference type="InterPro" id="IPR036909">
    <property type="entry name" value="Cyt_c-like_dom_sf"/>
</dbReference>
<dbReference type="PROSITE" id="PS51007">
    <property type="entry name" value="CYTC"/>
    <property type="match status" value="1"/>
</dbReference>
<evidence type="ECO:0000256" key="3">
    <source>
        <dbReference type="ARBA" id="ARBA00023004"/>
    </source>
</evidence>
<evidence type="ECO:0000256" key="1">
    <source>
        <dbReference type="ARBA" id="ARBA00022617"/>
    </source>
</evidence>
<dbReference type="Proteomes" id="UP000001520">
    <property type="component" value="Chromosome"/>
</dbReference>
<dbReference type="RefSeq" id="WP_013008783.1">
    <property type="nucleotide sequence ID" value="NC_013939.1"/>
</dbReference>
<keyword evidence="6" id="KW-0732">Signal</keyword>
<dbReference type="Gene3D" id="1.10.760.10">
    <property type="entry name" value="Cytochrome c-like domain"/>
    <property type="match status" value="1"/>
</dbReference>
<dbReference type="eggNOG" id="COG2010">
    <property type="taxonomic scope" value="Bacteria"/>
</dbReference>
<dbReference type="SUPFAM" id="SSF46626">
    <property type="entry name" value="Cytochrome c"/>
    <property type="match status" value="1"/>
</dbReference>
<keyword evidence="5" id="KW-1133">Transmembrane helix</keyword>
<dbReference type="InterPro" id="IPR009056">
    <property type="entry name" value="Cyt_c-like_dom"/>
</dbReference>
<dbReference type="GO" id="GO:0020037">
    <property type="term" value="F:heme binding"/>
    <property type="evidence" value="ECO:0007669"/>
    <property type="project" value="InterPro"/>
</dbReference>
<dbReference type="GO" id="GO:0009055">
    <property type="term" value="F:electron transfer activity"/>
    <property type="evidence" value="ECO:0007669"/>
    <property type="project" value="InterPro"/>
</dbReference>
<protein>
    <recommendedName>
        <fullName evidence="7">Cytochrome c domain-containing protein</fullName>
    </recommendedName>
</protein>
<proteinExistence type="predicted"/>
<keyword evidence="5" id="KW-0472">Membrane</keyword>
<organism evidence="8 9">
    <name type="scientific">Deferribacter desulfuricans (strain DSM 14783 / JCM 11476 / NBRC 101012 / SSM1)</name>
    <dbReference type="NCBI Taxonomy" id="639282"/>
    <lineage>
        <taxon>Bacteria</taxon>
        <taxon>Pseudomonadati</taxon>
        <taxon>Deferribacterota</taxon>
        <taxon>Deferribacteres</taxon>
        <taxon>Deferribacterales</taxon>
        <taxon>Deferribacteraceae</taxon>
        <taxon>Deferribacter</taxon>
    </lineage>
</organism>
<keyword evidence="9" id="KW-1185">Reference proteome</keyword>
<evidence type="ECO:0000313" key="8">
    <source>
        <dbReference type="EMBL" id="BAI81538.1"/>
    </source>
</evidence>
<dbReference type="STRING" id="639282.DEFDS_2090"/>
<dbReference type="GO" id="GO:0046872">
    <property type="term" value="F:metal ion binding"/>
    <property type="evidence" value="ECO:0007669"/>
    <property type="project" value="UniProtKB-KW"/>
</dbReference>
<feature type="domain" description="Cytochrome c" evidence="7">
    <location>
        <begin position="14"/>
        <end position="105"/>
    </location>
</feature>
<evidence type="ECO:0000256" key="6">
    <source>
        <dbReference type="SAM" id="SignalP"/>
    </source>
</evidence>
<feature type="transmembrane region" description="Helical" evidence="5">
    <location>
        <begin position="114"/>
        <end position="134"/>
    </location>
</feature>
<reference evidence="8 9" key="1">
    <citation type="journal article" date="2010" name="DNA Res.">
        <title>Bacterial lifestyle in a deep-sea hydrothermal vent chimney revealed by the genome sequence of the thermophilic bacterium Deferribacter desulfuricans SSM1.</title>
        <authorList>
            <person name="Takaki Y."/>
            <person name="Shimamura S."/>
            <person name="Nakagawa S."/>
            <person name="Fukuhara Y."/>
            <person name="Horikawa H."/>
            <person name="Ankai A."/>
            <person name="Harada T."/>
            <person name="Hosoyama A."/>
            <person name="Oguchi A."/>
            <person name="Fukui S."/>
            <person name="Fujita N."/>
            <person name="Takami H."/>
            <person name="Takai K."/>
        </authorList>
    </citation>
    <scope>NUCLEOTIDE SEQUENCE [LARGE SCALE GENOMIC DNA]</scope>
    <source>
        <strain evidence="9">DSM 14783 / JCM 11476 / NBRC 101012 / SSM1</strain>
    </source>
</reference>
<dbReference type="HOGENOM" id="CLU_1793303_0_0_0"/>
<dbReference type="OrthoDB" id="5351961at2"/>
<dbReference type="KEGG" id="ddf:DEFDS_2090"/>
<feature type="chain" id="PRO_5003048027" description="Cytochrome c domain-containing protein" evidence="6">
    <location>
        <begin position="19"/>
        <end position="144"/>
    </location>
</feature>
<keyword evidence="5" id="KW-0812">Transmembrane</keyword>
<evidence type="ECO:0000259" key="7">
    <source>
        <dbReference type="PROSITE" id="PS51007"/>
    </source>
</evidence>
<keyword evidence="2 4" id="KW-0479">Metal-binding</keyword>
<dbReference type="EMBL" id="AP011529">
    <property type="protein sequence ID" value="BAI81538.1"/>
    <property type="molecule type" value="Genomic_DNA"/>
</dbReference>
<evidence type="ECO:0000256" key="2">
    <source>
        <dbReference type="ARBA" id="ARBA00022723"/>
    </source>
</evidence>
<evidence type="ECO:0000256" key="4">
    <source>
        <dbReference type="PROSITE-ProRule" id="PRU00433"/>
    </source>
</evidence>
<gene>
    <name evidence="8" type="ordered locus">DEFDS_2090</name>
</gene>
<feature type="signal peptide" evidence="6">
    <location>
        <begin position="1"/>
        <end position="18"/>
    </location>
</feature>
<keyword evidence="1 4" id="KW-0349">Heme</keyword>
<sequence>MKYLYVLIIIFFSTSLFAYNNTFTKPFKNGSPACTSCHSIKAAGFSGKTWGPDLSTLYIDFDSDADSIKSFIKDSGIPPMDAVYKGRNLSDEELNNLIKAFASLGSKNVESNNLFFTLFVIFFVGIFVAIKIFFRKNEILEANK</sequence>
<evidence type="ECO:0000313" key="9">
    <source>
        <dbReference type="Proteomes" id="UP000001520"/>
    </source>
</evidence>
<accession>D3P9Z8</accession>
<keyword evidence="3 4" id="KW-0408">Iron</keyword>
<dbReference type="AlphaFoldDB" id="D3P9Z8"/>
<name>D3P9Z8_DEFDS</name>
<evidence type="ECO:0000256" key="5">
    <source>
        <dbReference type="SAM" id="Phobius"/>
    </source>
</evidence>